<comment type="caution">
    <text evidence="1">The sequence shown here is derived from an EMBL/GenBank/DDBJ whole genome shotgun (WGS) entry which is preliminary data.</text>
</comment>
<dbReference type="EMBL" id="JAFLEQ010000016">
    <property type="protein sequence ID" value="MBN9644897.1"/>
    <property type="molecule type" value="Genomic_DNA"/>
</dbReference>
<sequence length="169" mass="18154">MKKTAPMIPCPTRHRAAGGTARMEHTIRRAGGLAAAKLHSLAAHPRSLARDTPGWRPPSTTLPATTVSPALTITITRYRTGGFVRRTVREMTGRIPAYLIVATITGTQGQPVDRRIADAWMTTVTGHNAPSTVHEIMGRTDPTYCYLVDADFSPVASPAELFTAPPQAA</sequence>
<dbReference type="AlphaFoldDB" id="A0A939E3S1"/>
<dbReference type="Proteomes" id="UP000664332">
    <property type="component" value="Unassembled WGS sequence"/>
</dbReference>
<gene>
    <name evidence="1" type="ORF">JZY06_09780</name>
</gene>
<accession>A0A939E3S1</accession>
<organism evidence="1 2">
    <name type="scientific">Corynebacterium mendelii</name>
    <dbReference type="NCBI Taxonomy" id="2765362"/>
    <lineage>
        <taxon>Bacteria</taxon>
        <taxon>Bacillati</taxon>
        <taxon>Actinomycetota</taxon>
        <taxon>Actinomycetes</taxon>
        <taxon>Mycobacteriales</taxon>
        <taxon>Corynebacteriaceae</taxon>
        <taxon>Corynebacterium</taxon>
    </lineage>
</organism>
<keyword evidence="2" id="KW-1185">Reference proteome</keyword>
<dbReference type="RefSeq" id="WP_207279353.1">
    <property type="nucleotide sequence ID" value="NZ_JAFLEQ010000016.1"/>
</dbReference>
<evidence type="ECO:0000313" key="2">
    <source>
        <dbReference type="Proteomes" id="UP000664332"/>
    </source>
</evidence>
<reference evidence="1" key="1">
    <citation type="submission" date="2021-03" db="EMBL/GenBank/DDBJ databases">
        <authorList>
            <person name="Sun Q."/>
        </authorList>
    </citation>
    <scope>NUCLEOTIDE SEQUENCE</scope>
    <source>
        <strain evidence="1">CCM 8862</strain>
    </source>
</reference>
<name>A0A939E3S1_9CORY</name>
<protein>
    <submittedName>
        <fullName evidence="1">Uncharacterized protein</fullName>
    </submittedName>
</protein>
<evidence type="ECO:0000313" key="1">
    <source>
        <dbReference type="EMBL" id="MBN9644897.1"/>
    </source>
</evidence>
<proteinExistence type="predicted"/>